<dbReference type="Proteomes" id="UP001153269">
    <property type="component" value="Unassembled WGS sequence"/>
</dbReference>
<protein>
    <submittedName>
        <fullName evidence="2">Uncharacterized protein</fullName>
    </submittedName>
</protein>
<gene>
    <name evidence="2" type="ORF">PLEPLA_LOCUS4948</name>
</gene>
<evidence type="ECO:0000313" key="3">
    <source>
        <dbReference type="Proteomes" id="UP001153269"/>
    </source>
</evidence>
<feature type="compositionally biased region" description="Basic and acidic residues" evidence="1">
    <location>
        <begin position="109"/>
        <end position="119"/>
    </location>
</feature>
<name>A0A9N7TQR9_PLEPL</name>
<dbReference type="AlphaFoldDB" id="A0A9N7TQR9"/>
<accession>A0A9N7TQR9</accession>
<sequence>MPLSSHPQLPCARALLRLSSPLRKLELGHPVESPPLCTAALTPSLPCSSCSSSSSSLSSSSCSSTTNRAVTGHFHRTEPPNPRCHLWRVRSPCAPPTGSDDADPGEPDLPLRDRRDREATTGGFLTGLVSDVWSQDAVCPLQRLDNTTCPAQNTSSN</sequence>
<proteinExistence type="predicted"/>
<reference evidence="2" key="1">
    <citation type="submission" date="2020-03" db="EMBL/GenBank/DDBJ databases">
        <authorList>
            <person name="Weist P."/>
        </authorList>
    </citation>
    <scope>NUCLEOTIDE SEQUENCE</scope>
</reference>
<dbReference type="EMBL" id="CADEAL010000248">
    <property type="protein sequence ID" value="CAB1417147.1"/>
    <property type="molecule type" value="Genomic_DNA"/>
</dbReference>
<keyword evidence="3" id="KW-1185">Reference proteome</keyword>
<feature type="region of interest" description="Disordered" evidence="1">
    <location>
        <begin position="51"/>
        <end position="124"/>
    </location>
</feature>
<evidence type="ECO:0000313" key="2">
    <source>
        <dbReference type="EMBL" id="CAB1417147.1"/>
    </source>
</evidence>
<organism evidence="2 3">
    <name type="scientific">Pleuronectes platessa</name>
    <name type="common">European plaice</name>
    <dbReference type="NCBI Taxonomy" id="8262"/>
    <lineage>
        <taxon>Eukaryota</taxon>
        <taxon>Metazoa</taxon>
        <taxon>Chordata</taxon>
        <taxon>Craniata</taxon>
        <taxon>Vertebrata</taxon>
        <taxon>Euteleostomi</taxon>
        <taxon>Actinopterygii</taxon>
        <taxon>Neopterygii</taxon>
        <taxon>Teleostei</taxon>
        <taxon>Neoteleostei</taxon>
        <taxon>Acanthomorphata</taxon>
        <taxon>Carangaria</taxon>
        <taxon>Pleuronectiformes</taxon>
        <taxon>Pleuronectoidei</taxon>
        <taxon>Pleuronectidae</taxon>
        <taxon>Pleuronectes</taxon>
    </lineage>
</organism>
<evidence type="ECO:0000256" key="1">
    <source>
        <dbReference type="SAM" id="MobiDB-lite"/>
    </source>
</evidence>
<comment type="caution">
    <text evidence="2">The sequence shown here is derived from an EMBL/GenBank/DDBJ whole genome shotgun (WGS) entry which is preliminary data.</text>
</comment>
<feature type="compositionally biased region" description="Low complexity" evidence="1">
    <location>
        <begin position="51"/>
        <end position="66"/>
    </location>
</feature>